<gene>
    <name evidence="1" type="ORF">GYM71_06235</name>
</gene>
<reference evidence="1 2" key="1">
    <citation type="submission" date="2020-01" db="EMBL/GenBank/DDBJ databases">
        <title>Vast differences in strain-level diversity in the gut microbiota of two closely related honey bee species.</title>
        <authorList>
            <person name="Ellegaard K.M."/>
            <person name="Suenami S."/>
            <person name="Miyazaki R."/>
            <person name="Engel P."/>
        </authorList>
    </citation>
    <scope>NUCLEOTIDE SEQUENCE [LARGE SCALE GENOMIC DNA]</scope>
    <source>
        <strain evidence="1 2">ESL0416</strain>
    </source>
</reference>
<evidence type="ECO:0000313" key="2">
    <source>
        <dbReference type="Proteomes" id="UP000826550"/>
    </source>
</evidence>
<sequence>MNYSFDASKLIDELSADIAEDGNVDVWGYWIVMDNNQEIYFDYYPLDDPELENEPDYKSVSDFDKKVFETYPNFLRKKIKAKDLLEIFKAENETI</sequence>
<accession>A0ABX8W7X5</accession>
<keyword evidence="2" id="KW-1185">Reference proteome</keyword>
<dbReference type="EMBL" id="CP048268">
    <property type="protein sequence ID" value="QYN53040.1"/>
    <property type="molecule type" value="Genomic_DNA"/>
</dbReference>
<name>A0ABX8W7X5_9LACO</name>
<organism evidence="1 2">
    <name type="scientific">Lactobacillus panisapium</name>
    <dbReference type="NCBI Taxonomy" id="2012495"/>
    <lineage>
        <taxon>Bacteria</taxon>
        <taxon>Bacillati</taxon>
        <taxon>Bacillota</taxon>
        <taxon>Bacilli</taxon>
        <taxon>Lactobacillales</taxon>
        <taxon>Lactobacillaceae</taxon>
        <taxon>Lactobacillus</taxon>
    </lineage>
</organism>
<proteinExistence type="predicted"/>
<protein>
    <submittedName>
        <fullName evidence="1">Uncharacterized protein</fullName>
    </submittedName>
</protein>
<evidence type="ECO:0000313" key="1">
    <source>
        <dbReference type="EMBL" id="QYN53040.1"/>
    </source>
</evidence>
<dbReference type="RefSeq" id="WP_220219839.1">
    <property type="nucleotide sequence ID" value="NZ_CP048268.1"/>
</dbReference>
<dbReference type="Proteomes" id="UP000826550">
    <property type="component" value="Chromosome"/>
</dbReference>